<accession>X1E3S4</accession>
<dbReference type="Gene3D" id="3.40.50.300">
    <property type="entry name" value="P-loop containing nucleotide triphosphate hydrolases"/>
    <property type="match status" value="1"/>
</dbReference>
<feature type="non-terminal residue" evidence="1">
    <location>
        <position position="287"/>
    </location>
</feature>
<dbReference type="InterPro" id="IPR027417">
    <property type="entry name" value="P-loop_NTPase"/>
</dbReference>
<reference evidence="1" key="1">
    <citation type="journal article" date="2014" name="Front. Microbiol.">
        <title>High frequency of phylogenetically diverse reductive dehalogenase-homologous genes in deep subseafloor sedimentary metagenomes.</title>
        <authorList>
            <person name="Kawai M."/>
            <person name="Futagami T."/>
            <person name="Toyoda A."/>
            <person name="Takaki Y."/>
            <person name="Nishi S."/>
            <person name="Hori S."/>
            <person name="Arai W."/>
            <person name="Tsubouchi T."/>
            <person name="Morono Y."/>
            <person name="Uchiyama I."/>
            <person name="Ito T."/>
            <person name="Fujiyama A."/>
            <person name="Inagaki F."/>
            <person name="Takami H."/>
        </authorList>
    </citation>
    <scope>NUCLEOTIDE SEQUENCE</scope>
    <source>
        <strain evidence="1">Expedition CK06-06</strain>
    </source>
</reference>
<dbReference type="Pfam" id="PF13481">
    <property type="entry name" value="AAA_25"/>
    <property type="match status" value="1"/>
</dbReference>
<dbReference type="AlphaFoldDB" id="X1E3S4"/>
<dbReference type="SUPFAM" id="SSF52540">
    <property type="entry name" value="P-loop containing nucleoside triphosphate hydrolases"/>
    <property type="match status" value="1"/>
</dbReference>
<evidence type="ECO:0000313" key="1">
    <source>
        <dbReference type="EMBL" id="GAH03313.1"/>
    </source>
</evidence>
<organism evidence="1">
    <name type="scientific">marine sediment metagenome</name>
    <dbReference type="NCBI Taxonomy" id="412755"/>
    <lineage>
        <taxon>unclassified sequences</taxon>
        <taxon>metagenomes</taxon>
        <taxon>ecological metagenomes</taxon>
    </lineage>
</organism>
<dbReference type="EMBL" id="BART01023012">
    <property type="protein sequence ID" value="GAH03313.1"/>
    <property type="molecule type" value="Genomic_DNA"/>
</dbReference>
<protein>
    <submittedName>
        <fullName evidence="1">Uncharacterized protein</fullName>
    </submittedName>
</protein>
<comment type="caution">
    <text evidence="1">The sequence shown here is derived from an EMBL/GenBank/DDBJ whole genome shotgun (WGS) entry which is preliminary data.</text>
</comment>
<dbReference type="SUPFAM" id="SSF46785">
    <property type="entry name" value="Winged helix' DNA-binding domain"/>
    <property type="match status" value="1"/>
</dbReference>
<dbReference type="InterPro" id="IPR036390">
    <property type="entry name" value="WH_DNA-bd_sf"/>
</dbReference>
<gene>
    <name evidence="1" type="ORF">S01H4_41991</name>
</gene>
<name>X1E3S4_9ZZZZ</name>
<feature type="non-terminal residue" evidence="1">
    <location>
        <position position="1"/>
    </location>
</feature>
<sequence length="287" mass="32751">SENNMATLKSRLRSLGGDLDTKTPIYFARDGVLINQQKKVNEDLMDEIKRIIKEKNIKLLLFDTLHRFCFYDENKSDDLNLVYTKVFRVLQEMGVSVWFLHHSSKGNKTNMRGSGDILGQVDCAYMIERTGVKSNSFKIKNPKRRSGEIEDIHGQIDFKNDLWSITCMNESQIEKSNKQQIESAADLCISHITEATTGISRKELVDRLSEESKVSIPTIDRALNKLKERGLIKVVNRKYMWHNPTNAPTEKKPVKFKNGGAGKISYKAMSNSGDLGSIDMKVELQRF</sequence>
<proteinExistence type="predicted"/>